<dbReference type="PROSITE" id="PS51257">
    <property type="entry name" value="PROKAR_LIPOPROTEIN"/>
    <property type="match status" value="1"/>
</dbReference>
<sequence length="150" mass="16241">MPQRILQIVTKRCTVCAVVLLSGCLSAQASDLLVRVEGNQSEAMLYVALVPAEQKGWEPTLQTLQGSGEQLIIKNVPPGRFALQLFQDSNGNGRLDLSARGIPLEPVAFSGNPSLFKGKPKPKDAQFEHGAEDTLLTLRLHQPKGGQQAR</sequence>
<dbReference type="STRING" id="640205.SAMN05216381_1810"/>
<evidence type="ECO:0000313" key="3">
    <source>
        <dbReference type="EMBL" id="UUD62696.1"/>
    </source>
</evidence>
<protein>
    <submittedName>
        <fullName evidence="3">DUF2141 domain-containing protein</fullName>
    </submittedName>
    <submittedName>
        <fullName evidence="2">Uncharacterized conserved protein, DUF2141 family</fullName>
    </submittedName>
</protein>
<organism evidence="2 4">
    <name type="scientific">Phytopseudomonas seleniipraecipitans</name>
    <dbReference type="NCBI Taxonomy" id="640205"/>
    <lineage>
        <taxon>Bacteria</taxon>
        <taxon>Pseudomonadati</taxon>
        <taxon>Pseudomonadota</taxon>
        <taxon>Gammaproteobacteria</taxon>
        <taxon>Pseudomonadales</taxon>
        <taxon>Pseudomonadaceae</taxon>
        <taxon>Phytopseudomonas</taxon>
    </lineage>
</organism>
<evidence type="ECO:0000313" key="5">
    <source>
        <dbReference type="Proteomes" id="UP000887421"/>
    </source>
</evidence>
<reference evidence="2 4" key="1">
    <citation type="submission" date="2016-10" db="EMBL/GenBank/DDBJ databases">
        <authorList>
            <person name="de Groot N.N."/>
        </authorList>
    </citation>
    <scope>NUCLEOTIDE SEQUENCE [LARGE SCALE GENOMIC DNA]</scope>
    <source>
        <strain evidence="2 4">LMG 25475</strain>
    </source>
</reference>
<dbReference type="Pfam" id="PF09912">
    <property type="entry name" value="DUF2141"/>
    <property type="match status" value="1"/>
</dbReference>
<feature type="chain" id="PRO_5017210729" evidence="1">
    <location>
        <begin position="30"/>
        <end position="150"/>
    </location>
</feature>
<evidence type="ECO:0000256" key="1">
    <source>
        <dbReference type="SAM" id="SignalP"/>
    </source>
</evidence>
<dbReference type="InterPro" id="IPR018673">
    <property type="entry name" value="DUF2141"/>
</dbReference>
<keyword evidence="1" id="KW-0732">Signal</keyword>
<dbReference type="AlphaFoldDB" id="A0A1G7LU83"/>
<feature type="signal peptide" evidence="1">
    <location>
        <begin position="1"/>
        <end position="29"/>
    </location>
</feature>
<dbReference type="EMBL" id="FNBM01000003">
    <property type="protein sequence ID" value="SDF52936.1"/>
    <property type="molecule type" value="Genomic_DNA"/>
</dbReference>
<dbReference type="EMBL" id="CP076114">
    <property type="protein sequence ID" value="UUD62696.1"/>
    <property type="molecule type" value="Genomic_DNA"/>
</dbReference>
<reference evidence="3" key="2">
    <citation type="submission" date="2021-05" db="EMBL/GenBank/DDBJ databases">
        <title>Complete genome sequence of Pseudomonas seleniipraecipitans strain D1-6.</title>
        <authorList>
            <person name="Lafi F."/>
            <person name="Eida A."/>
            <person name="Alam I."/>
            <person name="Hert H."/>
            <person name="Saad M."/>
        </authorList>
    </citation>
    <scope>NUCLEOTIDE SEQUENCE</scope>
    <source>
        <strain evidence="3">D1-6</strain>
    </source>
</reference>
<keyword evidence="5" id="KW-1185">Reference proteome</keyword>
<proteinExistence type="predicted"/>
<dbReference type="Proteomes" id="UP000243378">
    <property type="component" value="Unassembled WGS sequence"/>
</dbReference>
<name>A0A1G7LU83_9GAMM</name>
<gene>
    <name evidence="3" type="ORF">D16iCDA_13410</name>
    <name evidence="2" type="ORF">SAMN05216381_1810</name>
</gene>
<evidence type="ECO:0000313" key="2">
    <source>
        <dbReference type="EMBL" id="SDF52936.1"/>
    </source>
</evidence>
<dbReference type="Proteomes" id="UP000887421">
    <property type="component" value="Chromosome"/>
</dbReference>
<evidence type="ECO:0000313" key="4">
    <source>
        <dbReference type="Proteomes" id="UP000243378"/>
    </source>
</evidence>
<accession>A0A1G7LU83</accession>